<reference evidence="1 2" key="1">
    <citation type="submission" date="2011-07" db="EMBL/GenBank/DDBJ databases">
        <title>Genome Sequence of Propionibacterium acnes SK182B-JCVI.</title>
        <authorList>
            <person name="Durkin A.S."/>
            <person name="Madupu R."/>
            <person name="Hostetler J."/>
            <person name="Radune D."/>
            <person name="Torralba M."/>
            <person name="Methe B."/>
            <person name="Sutton G."/>
            <person name="Strausberg R.L."/>
            <person name="Nelson K.E."/>
        </authorList>
    </citation>
    <scope>NUCLEOTIDE SEQUENCE [LARGE SCALE GENOMIC DNA]</scope>
    <source>
        <strain evidence="1 2">SK182B-JCVI</strain>
    </source>
</reference>
<name>F9NTJ0_9ACTN</name>
<dbReference type="Proteomes" id="UP000007832">
    <property type="component" value="Unassembled WGS sequence"/>
</dbReference>
<proteinExistence type="predicted"/>
<dbReference type="EMBL" id="AFUN01000007">
    <property type="protein sequence ID" value="EGR97796.1"/>
    <property type="molecule type" value="Genomic_DNA"/>
</dbReference>
<dbReference type="AlphaFoldDB" id="F9NTJ0"/>
<evidence type="ECO:0000313" key="1">
    <source>
        <dbReference type="EMBL" id="EGR97796.1"/>
    </source>
</evidence>
<comment type="caution">
    <text evidence="1">The sequence shown here is derived from an EMBL/GenBank/DDBJ whole genome shotgun (WGS) entry which is preliminary data.</text>
</comment>
<sequence>MVATANLSARGDVIDDTGGPLVAGSFPGIPPGIADGSGWLSLTER</sequence>
<gene>
    <name evidence="1" type="ORF">HMPREF1162_0363</name>
</gene>
<protein>
    <submittedName>
        <fullName evidence="1">Conserved domain protein</fullName>
    </submittedName>
</protein>
<evidence type="ECO:0000313" key="2">
    <source>
        <dbReference type="Proteomes" id="UP000007832"/>
    </source>
</evidence>
<organism evidence="1 2">
    <name type="scientific">[Propionibacterium] namnetense SK182B-JCVI</name>
    <dbReference type="NCBI Taxonomy" id="1051006"/>
    <lineage>
        <taxon>Bacteria</taxon>
        <taxon>Bacillati</taxon>
        <taxon>Actinomycetota</taxon>
        <taxon>Actinomycetes</taxon>
        <taxon>Propionibacteriales</taxon>
        <taxon>Propionibacteriaceae</taxon>
        <taxon>Cutibacterium</taxon>
    </lineage>
</organism>
<accession>F9NTJ0</accession>